<dbReference type="PRINTS" id="PR00502">
    <property type="entry name" value="NUDIXFAMILY"/>
</dbReference>
<dbReference type="GO" id="GO:0016787">
    <property type="term" value="F:hydrolase activity"/>
    <property type="evidence" value="ECO:0007669"/>
    <property type="project" value="UniProtKB-KW"/>
</dbReference>
<organism evidence="4">
    <name type="scientific">freshwater metagenome</name>
    <dbReference type="NCBI Taxonomy" id="449393"/>
    <lineage>
        <taxon>unclassified sequences</taxon>
        <taxon>metagenomes</taxon>
        <taxon>ecological metagenomes</taxon>
    </lineage>
</organism>
<dbReference type="InterPro" id="IPR000086">
    <property type="entry name" value="NUDIX_hydrolase_dom"/>
</dbReference>
<dbReference type="Pfam" id="PF00293">
    <property type="entry name" value="NUDIX"/>
    <property type="match status" value="1"/>
</dbReference>
<keyword evidence="2" id="KW-0378">Hydrolase</keyword>
<dbReference type="PROSITE" id="PS51462">
    <property type="entry name" value="NUDIX"/>
    <property type="match status" value="1"/>
</dbReference>
<evidence type="ECO:0000256" key="1">
    <source>
        <dbReference type="ARBA" id="ARBA00001946"/>
    </source>
</evidence>
<dbReference type="PANTHER" id="PTHR43046:SF16">
    <property type="entry name" value="ADP-RIBOSE PYROPHOSPHATASE YJHB-RELATED"/>
    <property type="match status" value="1"/>
</dbReference>
<comment type="cofactor">
    <cofactor evidence="1">
        <name>Mg(2+)</name>
        <dbReference type="ChEBI" id="CHEBI:18420"/>
    </cofactor>
</comment>
<gene>
    <name evidence="4" type="ORF">UFOPK2579_00704</name>
</gene>
<name>A0A6J6PAL7_9ZZZZ</name>
<dbReference type="Gene3D" id="3.90.79.10">
    <property type="entry name" value="Nucleoside Triphosphate Pyrophosphohydrolase"/>
    <property type="match status" value="1"/>
</dbReference>
<dbReference type="InterPro" id="IPR020476">
    <property type="entry name" value="Nudix_hydrolase"/>
</dbReference>
<dbReference type="SUPFAM" id="SSF55811">
    <property type="entry name" value="Nudix"/>
    <property type="match status" value="1"/>
</dbReference>
<dbReference type="EMBL" id="CAEZXR010000061">
    <property type="protein sequence ID" value="CAB4696551.1"/>
    <property type="molecule type" value="Genomic_DNA"/>
</dbReference>
<dbReference type="PANTHER" id="PTHR43046">
    <property type="entry name" value="GDP-MANNOSE MANNOSYL HYDROLASE"/>
    <property type="match status" value="1"/>
</dbReference>
<feature type="domain" description="Nudix hydrolase" evidence="3">
    <location>
        <begin position="9"/>
        <end position="72"/>
    </location>
</feature>
<dbReference type="PROSITE" id="PS00893">
    <property type="entry name" value="NUDIX_BOX"/>
    <property type="match status" value="1"/>
</dbReference>
<evidence type="ECO:0000259" key="3">
    <source>
        <dbReference type="PROSITE" id="PS51462"/>
    </source>
</evidence>
<dbReference type="InterPro" id="IPR015797">
    <property type="entry name" value="NUDIX_hydrolase-like_dom_sf"/>
</dbReference>
<sequence length="72" mass="7720">MSGPDLPVRRRLAAYALVVRGGDVLLTRLSARVTDDELWTLPGGGVEHGEDPRAAVVREVHEETGLEVSVGD</sequence>
<protein>
    <submittedName>
        <fullName evidence="4">Unannotated protein</fullName>
    </submittedName>
</protein>
<proteinExistence type="predicted"/>
<reference evidence="4" key="1">
    <citation type="submission" date="2020-05" db="EMBL/GenBank/DDBJ databases">
        <authorList>
            <person name="Chiriac C."/>
            <person name="Salcher M."/>
            <person name="Ghai R."/>
            <person name="Kavagutti S V."/>
        </authorList>
    </citation>
    <scope>NUCLEOTIDE SEQUENCE</scope>
</reference>
<evidence type="ECO:0000313" key="4">
    <source>
        <dbReference type="EMBL" id="CAB4696551.1"/>
    </source>
</evidence>
<dbReference type="AlphaFoldDB" id="A0A6J6PAL7"/>
<evidence type="ECO:0000256" key="2">
    <source>
        <dbReference type="ARBA" id="ARBA00022801"/>
    </source>
</evidence>
<accession>A0A6J6PAL7</accession>
<dbReference type="InterPro" id="IPR020084">
    <property type="entry name" value="NUDIX_hydrolase_CS"/>
</dbReference>